<dbReference type="OrthoDB" id="9971227at2"/>
<dbReference type="RefSeq" id="WP_121286288.1">
    <property type="nucleotide sequence ID" value="NZ_RCCK01000014.1"/>
</dbReference>
<dbReference type="Proteomes" id="UP000273898">
    <property type="component" value="Unassembled WGS sequence"/>
</dbReference>
<name>A0A497XST1_9SPHI</name>
<protein>
    <recommendedName>
        <fullName evidence="5">Lipoprotein</fullName>
    </recommendedName>
</protein>
<evidence type="ECO:0000313" key="4">
    <source>
        <dbReference type="Proteomes" id="UP000297429"/>
    </source>
</evidence>
<reference evidence="2 4" key="2">
    <citation type="submission" date="2019-03" db="EMBL/GenBank/DDBJ databases">
        <authorList>
            <person name="He R.-H."/>
        </authorList>
    </citation>
    <scope>NUCLEOTIDE SEQUENCE [LARGE SCALE GENOMIC DNA]</scope>
    <source>
        <strain evidence="2 4">DSM 19624</strain>
    </source>
</reference>
<evidence type="ECO:0000313" key="3">
    <source>
        <dbReference type="Proteomes" id="UP000273898"/>
    </source>
</evidence>
<dbReference type="EMBL" id="RCCK01000014">
    <property type="protein sequence ID" value="RLJ72500.1"/>
    <property type="molecule type" value="Genomic_DNA"/>
</dbReference>
<organism evidence="1 3">
    <name type="scientific">Pedobacter alluvionis</name>
    <dbReference type="NCBI Taxonomy" id="475253"/>
    <lineage>
        <taxon>Bacteria</taxon>
        <taxon>Pseudomonadati</taxon>
        <taxon>Bacteroidota</taxon>
        <taxon>Sphingobacteriia</taxon>
        <taxon>Sphingobacteriales</taxon>
        <taxon>Sphingobacteriaceae</taxon>
        <taxon>Pedobacter</taxon>
    </lineage>
</organism>
<reference evidence="1 3" key="1">
    <citation type="submission" date="2018-10" db="EMBL/GenBank/DDBJ databases">
        <title>Genomic Encyclopedia of Archaeal and Bacterial Type Strains, Phase II (KMG-II): from individual species to whole genera.</title>
        <authorList>
            <person name="Goeker M."/>
        </authorList>
    </citation>
    <scope>NUCLEOTIDE SEQUENCE [LARGE SCALE GENOMIC DNA]</scope>
    <source>
        <strain evidence="1 3">DSM 19624</strain>
    </source>
</reference>
<dbReference type="Proteomes" id="UP000297429">
    <property type="component" value="Unassembled WGS sequence"/>
</dbReference>
<comment type="caution">
    <text evidence="1">The sequence shown here is derived from an EMBL/GenBank/DDBJ whole genome shotgun (WGS) entry which is preliminary data.</text>
</comment>
<keyword evidence="4" id="KW-1185">Reference proteome</keyword>
<evidence type="ECO:0008006" key="5">
    <source>
        <dbReference type="Google" id="ProtNLM"/>
    </source>
</evidence>
<evidence type="ECO:0000313" key="2">
    <source>
        <dbReference type="EMBL" id="TFB28177.1"/>
    </source>
</evidence>
<dbReference type="AlphaFoldDB" id="A0A497XST1"/>
<accession>A0A497XST1</accession>
<evidence type="ECO:0000313" key="1">
    <source>
        <dbReference type="EMBL" id="RLJ72500.1"/>
    </source>
</evidence>
<dbReference type="EMBL" id="SOPX01000007">
    <property type="protein sequence ID" value="TFB28177.1"/>
    <property type="molecule type" value="Genomic_DNA"/>
</dbReference>
<proteinExistence type="predicted"/>
<gene>
    <name evidence="1" type="ORF">BCL90_4121</name>
    <name evidence="2" type="ORF">E3V97_24475</name>
</gene>
<sequence>MENYITEKNKWLWLFIIALCIACTSNNEKSIPQDIIAKSTGYTVRKYKRYLYPEVCILKNELTREAKMVNIDGMEVNLIDEKAVKSTEISTIEFYKFMQIENGNTEIELVLMPRRQYIRFRFKKSGNETWDSTTITPWQD</sequence>